<reference evidence="1" key="1">
    <citation type="journal article" date="2019" name="G3 (Bethesda)">
        <title>Genome Assemblies of Two Rare Opportunistic Yeast Pathogens: Diutina rugosa (syn. Candida rugosa) and Trichomonascus ciferrii (syn. Candida ciferrii).</title>
        <authorList>
            <person name="Mixao V."/>
            <person name="Saus E."/>
            <person name="Hansen A.P."/>
            <person name="Lass-Florl C."/>
            <person name="Gabaldon T."/>
        </authorList>
    </citation>
    <scope>NUCLEOTIDE SEQUENCE</scope>
    <source>
        <strain evidence="1">CBS 4856</strain>
    </source>
</reference>
<evidence type="ECO:0000313" key="1">
    <source>
        <dbReference type="EMBL" id="KAA8917428.1"/>
    </source>
</evidence>
<dbReference type="Proteomes" id="UP000761534">
    <property type="component" value="Unassembled WGS sequence"/>
</dbReference>
<gene>
    <name evidence="1" type="ORF">TRICI_000416</name>
</gene>
<protein>
    <recommendedName>
        <fullName evidence="3">F-box domain-containing protein</fullName>
    </recommendedName>
</protein>
<name>A0A642VDG8_9ASCO</name>
<sequence>MDRLPLDVLSRVCDLCVEDGTGLLNLRETSLRFRQAVDVVIGSYLTIMPRSCGAIFLSTDERKSWRVGREIRIHDLERNRCVLDFWLYRLKGIEVCGAIDSNAVAHFLCQLFNTIFDRLVSFDLTRKFTIKLEDLFPEYDGCVRLVQLLNQSPLNFNVQSHVCFYRKPVDLGRKFTNTTLDWMYARATEEFVDTGLPMFHGLRQLIICQLVGEGGRFNLNELFRVCEYHHTLKHITLRGFLLTWGKLPISLPHVQLFEFRHCEMSIERGRTFFIDRVSKSQGSITFETSNGLFTVFDVPSVQELIVQ</sequence>
<keyword evidence="2" id="KW-1185">Reference proteome</keyword>
<dbReference type="VEuPathDB" id="FungiDB:TRICI_000416"/>
<proteinExistence type="predicted"/>
<evidence type="ECO:0008006" key="3">
    <source>
        <dbReference type="Google" id="ProtNLM"/>
    </source>
</evidence>
<comment type="caution">
    <text evidence="1">The sequence shown here is derived from an EMBL/GenBank/DDBJ whole genome shotgun (WGS) entry which is preliminary data.</text>
</comment>
<organism evidence="1 2">
    <name type="scientific">Trichomonascus ciferrii</name>
    <dbReference type="NCBI Taxonomy" id="44093"/>
    <lineage>
        <taxon>Eukaryota</taxon>
        <taxon>Fungi</taxon>
        <taxon>Dikarya</taxon>
        <taxon>Ascomycota</taxon>
        <taxon>Saccharomycotina</taxon>
        <taxon>Dipodascomycetes</taxon>
        <taxon>Dipodascales</taxon>
        <taxon>Trichomonascaceae</taxon>
        <taxon>Trichomonascus</taxon>
        <taxon>Trichomonascus ciferrii complex</taxon>
    </lineage>
</organism>
<evidence type="ECO:0000313" key="2">
    <source>
        <dbReference type="Proteomes" id="UP000761534"/>
    </source>
</evidence>
<accession>A0A642VDG8</accession>
<dbReference type="AlphaFoldDB" id="A0A642VDG8"/>
<dbReference type="EMBL" id="SWFS01000035">
    <property type="protein sequence ID" value="KAA8917428.1"/>
    <property type="molecule type" value="Genomic_DNA"/>
</dbReference>